<dbReference type="EMBL" id="VYKI01000005">
    <property type="protein sequence ID" value="KAA9001433.1"/>
    <property type="molecule type" value="Genomic_DNA"/>
</dbReference>
<dbReference type="InterPro" id="IPR048640">
    <property type="entry name" value="MgtC-like_C"/>
</dbReference>
<dbReference type="RefSeq" id="WP_150453855.1">
    <property type="nucleotide sequence ID" value="NZ_VYKI01000005.1"/>
</dbReference>
<evidence type="ECO:0000256" key="6">
    <source>
        <dbReference type="ARBA" id="ARBA00022989"/>
    </source>
</evidence>
<keyword evidence="13" id="KW-1185">Reference proteome</keyword>
<feature type="transmembrane region" description="Helical" evidence="9">
    <location>
        <begin position="79"/>
        <end position="96"/>
    </location>
</feature>
<feature type="transmembrane region" description="Helical" evidence="9">
    <location>
        <begin position="129"/>
        <end position="147"/>
    </location>
</feature>
<evidence type="ECO:0000256" key="5">
    <source>
        <dbReference type="ARBA" id="ARBA00022692"/>
    </source>
</evidence>
<dbReference type="Pfam" id="PF21770">
    <property type="entry name" value="MgtC_SapB_C"/>
    <property type="match status" value="1"/>
</dbReference>
<feature type="transmembrane region" description="Helical" evidence="9">
    <location>
        <begin position="46"/>
        <end position="67"/>
    </location>
</feature>
<organism evidence="12 13">
    <name type="scientific">Stenotrophomonas cyclobalanopsidis</name>
    <dbReference type="NCBI Taxonomy" id="2771362"/>
    <lineage>
        <taxon>Bacteria</taxon>
        <taxon>Pseudomonadati</taxon>
        <taxon>Pseudomonadota</taxon>
        <taxon>Gammaproteobacteria</taxon>
        <taxon>Lysobacterales</taxon>
        <taxon>Lysobacteraceae</taxon>
        <taxon>Stenotrophomonas</taxon>
    </lineage>
</organism>
<proteinExistence type="inferred from homology"/>
<dbReference type="InterPro" id="IPR003416">
    <property type="entry name" value="MgtC/SapB/SrpB/YhiD_fam"/>
</dbReference>
<comment type="subcellular location">
    <subcellularLocation>
        <location evidence="9">Cell inner membrane</location>
        <topology evidence="9">Multi-pass membrane protein</topology>
    </subcellularLocation>
    <subcellularLocation>
        <location evidence="1">Cell membrane</location>
        <topology evidence="1">Multi-pass membrane protein</topology>
    </subcellularLocation>
</comment>
<evidence type="ECO:0000256" key="9">
    <source>
        <dbReference type="RuleBase" id="RU365041"/>
    </source>
</evidence>
<evidence type="ECO:0000256" key="7">
    <source>
        <dbReference type="ARBA" id="ARBA00023136"/>
    </source>
</evidence>
<keyword evidence="5 9" id="KW-0812">Transmembrane</keyword>
<evidence type="ECO:0000313" key="12">
    <source>
        <dbReference type="EMBL" id="KAA9001433.1"/>
    </source>
</evidence>
<name>A0ABQ6T326_9GAMM</name>
<evidence type="ECO:0000256" key="1">
    <source>
        <dbReference type="ARBA" id="ARBA00004651"/>
    </source>
</evidence>
<feature type="transmembrane region" description="Helical" evidence="9">
    <location>
        <begin position="103"/>
        <end position="123"/>
    </location>
</feature>
<keyword evidence="9" id="KW-0997">Cell inner membrane</keyword>
<evidence type="ECO:0000313" key="13">
    <source>
        <dbReference type="Proteomes" id="UP000326367"/>
    </source>
</evidence>
<accession>A0ABQ6T326</accession>
<evidence type="ECO:0000256" key="4">
    <source>
        <dbReference type="ARBA" id="ARBA00022475"/>
    </source>
</evidence>
<dbReference type="PANTHER" id="PTHR33778">
    <property type="entry name" value="PROTEIN MGTC"/>
    <property type="match status" value="1"/>
</dbReference>
<comment type="caution">
    <text evidence="12">The sequence shown here is derived from an EMBL/GenBank/DDBJ whole genome shotgun (WGS) entry which is preliminary data.</text>
</comment>
<evidence type="ECO:0000256" key="8">
    <source>
        <dbReference type="ARBA" id="ARBA00025369"/>
    </source>
</evidence>
<dbReference type="Gene3D" id="3.30.70.260">
    <property type="match status" value="1"/>
</dbReference>
<evidence type="ECO:0000259" key="11">
    <source>
        <dbReference type="Pfam" id="PF21770"/>
    </source>
</evidence>
<evidence type="ECO:0000256" key="3">
    <source>
        <dbReference type="ARBA" id="ARBA00013833"/>
    </source>
</evidence>
<dbReference type="Proteomes" id="UP000326367">
    <property type="component" value="Unassembled WGS sequence"/>
</dbReference>
<keyword evidence="7 9" id="KW-0472">Membrane</keyword>
<sequence length="246" mass="25801">MLGLQVNLPPFDAGATLGSLLSLTVAFVLGAAIGLERQLRQRTAGLRTNTLVAVGAAVFVDLAVRFHDLFGGPPSPLHVVAYVISGVGFLGAGAIMKDGAQVSGLNTAATLWGSAAVGACAGVKLLPEAVMAAVFVLAANTLLRPVVNRIQRQPLAQGFSEATYAINVVCQREQQAEVLDRLLLLLEQAQYPVRAVDQRPFGERDVEIEAVLYATSVDAAELDAVLENLAGTPGVLQGFWNASLEE</sequence>
<dbReference type="PRINTS" id="PR01837">
    <property type="entry name" value="MGTCSAPBPROT"/>
</dbReference>
<gene>
    <name evidence="12" type="ORF">FJU31_05555</name>
</gene>
<feature type="transmembrane region" description="Helical" evidence="9">
    <location>
        <begin position="15"/>
        <end position="34"/>
    </location>
</feature>
<evidence type="ECO:0000259" key="10">
    <source>
        <dbReference type="Pfam" id="PF02308"/>
    </source>
</evidence>
<dbReference type="PANTHER" id="PTHR33778:SF3">
    <property type="entry name" value="PROTEIN MGTC"/>
    <property type="match status" value="1"/>
</dbReference>
<keyword evidence="6 9" id="KW-1133">Transmembrane helix</keyword>
<dbReference type="Pfam" id="PF02308">
    <property type="entry name" value="MgtC"/>
    <property type="match status" value="1"/>
</dbReference>
<comment type="function">
    <text evidence="8">Virulence factor required for growth in low Mg(2+) medium and for intramacrophage survival. May be involved in regulating membrane potential by activating Na(+)/K(+)-ATPase.</text>
</comment>
<keyword evidence="4" id="KW-1003">Cell membrane</keyword>
<feature type="domain" description="MgtC-like C-terminal" evidence="11">
    <location>
        <begin position="164"/>
        <end position="239"/>
    </location>
</feature>
<dbReference type="InterPro" id="IPR049177">
    <property type="entry name" value="MgtC_SapB_SrpB_YhiD_N"/>
</dbReference>
<evidence type="ECO:0000256" key="2">
    <source>
        <dbReference type="ARBA" id="ARBA00009298"/>
    </source>
</evidence>
<feature type="domain" description="MgtC/SapB/SrpB/YhiD N-terminal" evidence="10">
    <location>
        <begin position="23"/>
        <end position="147"/>
    </location>
</feature>
<reference evidence="12 13" key="1">
    <citation type="journal article" date="2020" name="Antonie Van Leeuwenhoek">
        <title>Stenotrophomonas cyclobalanopsidis sp. nov., isolated from the leaf spot disease of Cyclobalanopsis patelliformis.</title>
        <authorList>
            <person name="Bian D.R."/>
            <person name="Xue H."/>
            <person name="Piao C.G."/>
            <person name="Li Y."/>
        </authorList>
    </citation>
    <scope>NUCLEOTIDE SEQUENCE [LARGE SCALE GENOMIC DNA]</scope>
    <source>
        <strain evidence="12 13">TPQG1-4</strain>
    </source>
</reference>
<protein>
    <recommendedName>
        <fullName evidence="3 9">Protein MgtC</fullName>
    </recommendedName>
</protein>
<comment type="similarity">
    <text evidence="2 9">Belongs to the MgtC/SapB family.</text>
</comment>